<evidence type="ECO:0000313" key="8">
    <source>
        <dbReference type="Proteomes" id="UP000261680"/>
    </source>
</evidence>
<dbReference type="Pfam" id="PF07686">
    <property type="entry name" value="V-set"/>
    <property type="match status" value="1"/>
</dbReference>
<dbReference type="CDD" id="cd05716">
    <property type="entry name" value="IgV_pIgR_like"/>
    <property type="match status" value="1"/>
</dbReference>
<evidence type="ECO:0000313" key="9">
    <source>
        <dbReference type="RefSeq" id="XP_008691947.2"/>
    </source>
</evidence>
<reference evidence="9" key="2">
    <citation type="submission" date="2025-04" db="UniProtKB">
        <authorList>
            <consortium name="RefSeq"/>
        </authorList>
    </citation>
    <scope>IDENTIFICATION</scope>
    <source>
        <tissue evidence="9">Whole blood</tissue>
    </source>
</reference>
<dbReference type="STRING" id="29073.ENSUMAP00000010786"/>
<keyword evidence="5" id="KW-1015">Disulfide bond</keyword>
<keyword evidence="3" id="KW-0732">Signal</keyword>
<sequence>MRETIKERFREIEGILPLSSVPGPGGQRASAEHQGDNPGRQDMWLLLVLFLPIVQGSSALVAVSDAVSGPARGSLTVQCRYEPGWETHSKWWCREVESSKCYILVRTNGSEQEVKGDQVSIKDDQKLRTFTVTMEKLRWDDADSYWCGIERSGTDLGVEVKETIDPVTAQCHYGPGWEPYVKSWCPDADLNSCAIVVLTTGSRLRKSKLSINQRKHTFSMAMWGE</sequence>
<dbReference type="Proteomes" id="UP000261680">
    <property type="component" value="Unplaced"/>
</dbReference>
<dbReference type="InterPro" id="IPR013106">
    <property type="entry name" value="Ig_V-set"/>
</dbReference>
<comment type="subcellular location">
    <subcellularLocation>
        <location evidence="1">Membrane</location>
    </subcellularLocation>
</comment>
<dbReference type="GO" id="GO:0004888">
    <property type="term" value="F:transmembrane signaling receptor activity"/>
    <property type="evidence" value="ECO:0007669"/>
    <property type="project" value="TreeGrafter"/>
</dbReference>
<evidence type="ECO:0000256" key="3">
    <source>
        <dbReference type="ARBA" id="ARBA00022729"/>
    </source>
</evidence>
<organism evidence="8 9">
    <name type="scientific">Ursus maritimus</name>
    <name type="common">Polar bear</name>
    <name type="synonym">Thalarctos maritimus</name>
    <dbReference type="NCBI Taxonomy" id="29073"/>
    <lineage>
        <taxon>Eukaryota</taxon>
        <taxon>Metazoa</taxon>
        <taxon>Chordata</taxon>
        <taxon>Craniata</taxon>
        <taxon>Vertebrata</taxon>
        <taxon>Euteleostomi</taxon>
        <taxon>Mammalia</taxon>
        <taxon>Eutheria</taxon>
        <taxon>Laurasiatheria</taxon>
        <taxon>Carnivora</taxon>
        <taxon>Caniformia</taxon>
        <taxon>Ursidae</taxon>
        <taxon>Ursus</taxon>
    </lineage>
</organism>
<dbReference type="PANTHER" id="PTHR11860:SF114">
    <property type="entry name" value="IMMUNOGLOBULIN V-SET DOMAIN-CONTAINING PROTEIN"/>
    <property type="match status" value="1"/>
</dbReference>
<dbReference type="FunFam" id="2.60.40.10:FF:000370">
    <property type="entry name" value="CMRF35-like molecule 1"/>
    <property type="match status" value="1"/>
</dbReference>
<dbReference type="SUPFAM" id="SSF48726">
    <property type="entry name" value="Immunoglobulin"/>
    <property type="match status" value="1"/>
</dbReference>
<dbReference type="GeneID" id="103665709"/>
<evidence type="ECO:0000256" key="1">
    <source>
        <dbReference type="ARBA" id="ARBA00004370"/>
    </source>
</evidence>
<dbReference type="GO" id="GO:0002376">
    <property type="term" value="P:immune system process"/>
    <property type="evidence" value="ECO:0007669"/>
    <property type="project" value="UniProtKB-KW"/>
</dbReference>
<evidence type="ECO:0000256" key="5">
    <source>
        <dbReference type="ARBA" id="ARBA00023157"/>
    </source>
</evidence>
<keyword evidence="4" id="KW-0472">Membrane</keyword>
<dbReference type="KEGG" id="umr:103665709"/>
<proteinExistence type="predicted"/>
<dbReference type="Ensembl" id="ENSUMAT00000012857.1">
    <property type="protein sequence ID" value="ENSUMAP00000010786.1"/>
    <property type="gene ID" value="ENSUMAG00000008117.1"/>
</dbReference>
<dbReference type="InterPro" id="IPR050671">
    <property type="entry name" value="CD300_family_receptors"/>
</dbReference>
<dbReference type="PANTHER" id="PTHR11860">
    <property type="entry name" value="POLYMERIC-IMMUNOGLOBULIN RECEPTOR"/>
    <property type="match status" value="1"/>
</dbReference>
<dbReference type="Gene3D" id="2.60.40.10">
    <property type="entry name" value="Immunoglobulins"/>
    <property type="match status" value="2"/>
</dbReference>
<evidence type="ECO:0000259" key="6">
    <source>
        <dbReference type="Pfam" id="PF07686"/>
    </source>
</evidence>
<evidence type="ECO:0000256" key="4">
    <source>
        <dbReference type="ARBA" id="ARBA00023136"/>
    </source>
</evidence>
<dbReference type="InterPro" id="IPR013783">
    <property type="entry name" value="Ig-like_fold"/>
</dbReference>
<evidence type="ECO:0000256" key="2">
    <source>
        <dbReference type="ARBA" id="ARBA00022692"/>
    </source>
</evidence>
<dbReference type="AlphaFoldDB" id="A0A384CAV6"/>
<dbReference type="OrthoDB" id="8920197at2759"/>
<gene>
    <name evidence="7 9" type="primary">LOC103665709</name>
</gene>
<evidence type="ECO:0000313" key="7">
    <source>
        <dbReference type="Ensembl" id="ENSUMAP00000010786"/>
    </source>
</evidence>
<reference evidence="7" key="1">
    <citation type="submission" date="2019-03" db="UniProtKB">
        <authorList>
            <consortium name="Ensembl"/>
        </authorList>
    </citation>
    <scope>IDENTIFICATION</scope>
</reference>
<dbReference type="InterPro" id="IPR036179">
    <property type="entry name" value="Ig-like_dom_sf"/>
</dbReference>
<keyword evidence="2" id="KW-0812">Transmembrane</keyword>
<dbReference type="RefSeq" id="XP_008691947.2">
    <property type="nucleotide sequence ID" value="XM_008693725.2"/>
</dbReference>
<dbReference type="GeneTree" id="ENSGT00940000154332"/>
<name>A0A384CAV6_URSMA</name>
<accession>A0A384CAV6</accession>
<feature type="domain" description="Immunoglobulin V-set" evidence="6">
    <location>
        <begin position="65"/>
        <end position="152"/>
    </location>
</feature>
<accession>A0A452TRD9</accession>
<protein>
    <submittedName>
        <fullName evidence="9">CMRF35-like molecule 5 isoform X1</fullName>
    </submittedName>
    <submittedName>
        <fullName evidence="7">CMRF35-like molecule 7</fullName>
    </submittedName>
</protein>
<keyword evidence="8" id="KW-1185">Reference proteome</keyword>
<dbReference type="GO" id="GO:0005886">
    <property type="term" value="C:plasma membrane"/>
    <property type="evidence" value="ECO:0007669"/>
    <property type="project" value="UniProtKB-SubCell"/>
</dbReference>